<dbReference type="OMA" id="ITTFCYE"/>
<dbReference type="SUPFAM" id="SSF52540">
    <property type="entry name" value="P-loop containing nucleoside triphosphate hydrolases"/>
    <property type="match status" value="1"/>
</dbReference>
<dbReference type="EMBL" id="ASPP01008120">
    <property type="protein sequence ID" value="ETO26049.1"/>
    <property type="molecule type" value="Genomic_DNA"/>
</dbReference>
<dbReference type="AlphaFoldDB" id="X6NJZ9"/>
<comment type="caution">
    <text evidence="1">The sequence shown here is derived from an EMBL/GenBank/DDBJ whole genome shotgun (WGS) entry which is preliminary data.</text>
</comment>
<keyword evidence="2" id="KW-1185">Reference proteome</keyword>
<proteinExistence type="predicted"/>
<evidence type="ECO:0000313" key="2">
    <source>
        <dbReference type="Proteomes" id="UP000023152"/>
    </source>
</evidence>
<dbReference type="InterPro" id="IPR027417">
    <property type="entry name" value="P-loop_NTPase"/>
</dbReference>
<name>X6NJZ9_RETFI</name>
<dbReference type="Proteomes" id="UP000023152">
    <property type="component" value="Unassembled WGS sequence"/>
</dbReference>
<organism evidence="1 2">
    <name type="scientific">Reticulomyxa filosa</name>
    <dbReference type="NCBI Taxonomy" id="46433"/>
    <lineage>
        <taxon>Eukaryota</taxon>
        <taxon>Sar</taxon>
        <taxon>Rhizaria</taxon>
        <taxon>Retaria</taxon>
        <taxon>Foraminifera</taxon>
        <taxon>Monothalamids</taxon>
        <taxon>Reticulomyxidae</taxon>
        <taxon>Reticulomyxa</taxon>
    </lineage>
</organism>
<protein>
    <submittedName>
        <fullName evidence="1">Uncharacterized protein</fullName>
    </submittedName>
</protein>
<sequence length="198" mass="23040">MSQHKELISSEKFQFVVLHGSPGVGKLTVAKELVNQVKGYRLFHNHLLCDTLLAVFDFGSESFVKLREKQWLEIFEELCKLKQNIIFTFAFESTVTSKFIPNLIRLVQEHNGRIIWIELMCEKAALLERVRSDSRQSFKKLTDVKLFEDLLEKEHIFSGHKTLLQLKCEHMFRIDNTNKKPSDTAAEMEKLLDGISQK</sequence>
<accession>X6NJZ9</accession>
<evidence type="ECO:0000313" key="1">
    <source>
        <dbReference type="EMBL" id="ETO26049.1"/>
    </source>
</evidence>
<dbReference type="OrthoDB" id="5426988at2759"/>
<gene>
    <name evidence="1" type="ORF">RFI_11085</name>
</gene>
<reference evidence="1 2" key="1">
    <citation type="journal article" date="2013" name="Curr. Biol.">
        <title>The Genome of the Foraminiferan Reticulomyxa filosa.</title>
        <authorList>
            <person name="Glockner G."/>
            <person name="Hulsmann N."/>
            <person name="Schleicher M."/>
            <person name="Noegel A.A."/>
            <person name="Eichinger L."/>
            <person name="Gallinger C."/>
            <person name="Pawlowski J."/>
            <person name="Sierra R."/>
            <person name="Euteneuer U."/>
            <person name="Pillet L."/>
            <person name="Moustafa A."/>
            <person name="Platzer M."/>
            <person name="Groth M."/>
            <person name="Szafranski K."/>
            <person name="Schliwa M."/>
        </authorList>
    </citation>
    <scope>NUCLEOTIDE SEQUENCE [LARGE SCALE GENOMIC DNA]</scope>
</reference>
<dbReference type="Gene3D" id="3.40.50.300">
    <property type="entry name" value="P-loop containing nucleotide triphosphate hydrolases"/>
    <property type="match status" value="1"/>
</dbReference>